<evidence type="ECO:0000256" key="4">
    <source>
        <dbReference type="ARBA" id="ARBA00022502"/>
    </source>
</evidence>
<comment type="similarity">
    <text evidence="3">Belongs to the PIGG/PIGN/PIGO family. PIGO subfamily.</text>
</comment>
<dbReference type="UniPathway" id="UPA00196"/>
<feature type="transmembrane region" description="Helical" evidence="11">
    <location>
        <begin position="892"/>
        <end position="915"/>
    </location>
</feature>
<evidence type="ECO:0000256" key="10">
    <source>
        <dbReference type="ARBA" id="ARBA00023180"/>
    </source>
</evidence>
<feature type="transmembrane region" description="Helical" evidence="11">
    <location>
        <begin position="788"/>
        <end position="808"/>
    </location>
</feature>
<dbReference type="GO" id="GO:0005789">
    <property type="term" value="C:endoplasmic reticulum membrane"/>
    <property type="evidence" value="ECO:0007669"/>
    <property type="project" value="UniProtKB-SubCell"/>
</dbReference>
<protein>
    <recommendedName>
        <fullName evidence="12">GPI ethanolamine phosphate transferase 2 C-terminal domain-containing protein</fullName>
    </recommendedName>
</protein>
<evidence type="ECO:0000256" key="8">
    <source>
        <dbReference type="ARBA" id="ARBA00022989"/>
    </source>
</evidence>
<gene>
    <name evidence="13" type="ORF">CERSUDRAFT_88925</name>
</gene>
<keyword evidence="7" id="KW-0256">Endoplasmic reticulum</keyword>
<dbReference type="PANTHER" id="PTHR23071:SF1">
    <property type="entry name" value="GPI ETHANOLAMINE PHOSPHATE TRANSFERASE 3"/>
    <property type="match status" value="1"/>
</dbReference>
<reference evidence="13 14" key="1">
    <citation type="journal article" date="2012" name="Proc. Natl. Acad. Sci. U.S.A.">
        <title>Comparative genomics of Ceriporiopsis subvermispora and Phanerochaete chrysosporium provide insight into selective ligninolysis.</title>
        <authorList>
            <person name="Fernandez-Fueyo E."/>
            <person name="Ruiz-Duenas F.J."/>
            <person name="Ferreira P."/>
            <person name="Floudas D."/>
            <person name="Hibbett D.S."/>
            <person name="Canessa P."/>
            <person name="Larrondo L.F."/>
            <person name="James T.Y."/>
            <person name="Seelenfreund D."/>
            <person name="Lobos S."/>
            <person name="Polanco R."/>
            <person name="Tello M."/>
            <person name="Honda Y."/>
            <person name="Watanabe T."/>
            <person name="Watanabe T."/>
            <person name="Ryu J.S."/>
            <person name="Kubicek C.P."/>
            <person name="Schmoll M."/>
            <person name="Gaskell J."/>
            <person name="Hammel K.E."/>
            <person name="St John F.J."/>
            <person name="Vanden Wymelenberg A."/>
            <person name="Sabat G."/>
            <person name="Splinter BonDurant S."/>
            <person name="Syed K."/>
            <person name="Yadav J.S."/>
            <person name="Doddapaneni H."/>
            <person name="Subramanian V."/>
            <person name="Lavin J.L."/>
            <person name="Oguiza J.A."/>
            <person name="Perez G."/>
            <person name="Pisabarro A.G."/>
            <person name="Ramirez L."/>
            <person name="Santoyo F."/>
            <person name="Master E."/>
            <person name="Coutinho P.M."/>
            <person name="Henrissat B."/>
            <person name="Lombard V."/>
            <person name="Magnuson J.K."/>
            <person name="Kuees U."/>
            <person name="Hori C."/>
            <person name="Igarashi K."/>
            <person name="Samejima M."/>
            <person name="Held B.W."/>
            <person name="Barry K.W."/>
            <person name="LaButti K.M."/>
            <person name="Lapidus A."/>
            <person name="Lindquist E.A."/>
            <person name="Lucas S.M."/>
            <person name="Riley R."/>
            <person name="Salamov A.A."/>
            <person name="Hoffmeister D."/>
            <person name="Schwenk D."/>
            <person name="Hadar Y."/>
            <person name="Yarden O."/>
            <person name="de Vries R.P."/>
            <person name="Wiebenga A."/>
            <person name="Stenlid J."/>
            <person name="Eastwood D."/>
            <person name="Grigoriev I.V."/>
            <person name="Berka R.M."/>
            <person name="Blanchette R.A."/>
            <person name="Kersten P."/>
            <person name="Martinez A.T."/>
            <person name="Vicuna R."/>
            <person name="Cullen D."/>
        </authorList>
    </citation>
    <scope>NUCLEOTIDE SEQUENCE [LARGE SCALE GENOMIC DNA]</scope>
    <source>
        <strain evidence="13 14">B</strain>
    </source>
</reference>
<sequence length="1011" mass="109834">MSKGLLLLLWLFFVHLAGIYLFTRGFLLTRLALSEATACPDGSCTLQPSHERAIILIIDALRFDFLSSNPPEPPSQHHHHVLSIPQELTAAKPSHSILFDSHADPPTTTLQRIKGLTTGSLPTFIDMGSNFGGTTILEDSLIGQLTRAGKKNIAFMGDDTWTTVFPDSFDPEMCSPYDSFNVEDLHTVDEGVIAHLFPLLRQPTPSWDFLIGHFLGVDHVGHRVGPDHPTMHAKLTQMDNVLREVVELLDDRTLLVVLGDHGMDRKGDHGGDSIHETSAALWLYSKGAPLRDPAAPIPASLIPERRFPGSTALHRVVQQIDLVPTLSLLLGLPIPFNNLGTVIPELFWRGTEGIGFARVLQLNARQIREYLGAYRASASGGELDPVWPELEHLWDGIEGAAREGNEALLDAMQTYTGSALESCRMLWARFNVVRMGLGLVLLAMGIAAGVAMYLKLGQVKEKWEEWATTTQARLIRGLASGALIGFVIQFPLKQYAKSAELDSLDCVTYGAAFVSCLSVIIDFPPKLSSSLTSIPLPLILHTLAFASNSFTVWEDRVITYLLLSSAVPSVLTGFRAPTPRLRARILGFSALFAVCVRAIASSTVCREEQQPYCHVTFFASSSRPSPPLPVLILSLPTALALPCIMKRFLRISKSDQGVATLVLPWLLPVVLLQGAGFWVIEWMDSAEVLGPEWAGLLRWSRTLLARGAMGAALSFGLVLWWLVPLCLKVNTKSTSDSGPPDTVAANGEAGRAQERREVTIIGFANAFGAPYLVFWCIVLGLLYPTTQLTGQLVLALASIAVLAHLEVIDSVRDVRMLEAQFAAKPSALLNLNGEALHSPARSPAVTFAEVAPLALLALHTFYGTGHQSAIPSIQWKAAFVLTPTNTYPLSPLLVILNAWSPLFLLALAVPLVAAWNVGPLPVKEATAHVRGGSVRAALSVMLYHATLLLGSAVCSAWLRRHLMVWKVFAPRFMNAAACLVAVDLGVLLGIGIALPRIEKKIGQLFSGMPRA</sequence>
<evidence type="ECO:0000256" key="3">
    <source>
        <dbReference type="ARBA" id="ARBA00008695"/>
    </source>
</evidence>
<dbReference type="AlphaFoldDB" id="M2QYG6"/>
<dbReference type="STRING" id="914234.M2QYG6"/>
<dbReference type="HOGENOM" id="CLU_004298_1_1_1"/>
<dbReference type="Gene3D" id="3.40.720.10">
    <property type="entry name" value="Alkaline Phosphatase, subunit A"/>
    <property type="match status" value="1"/>
</dbReference>
<dbReference type="Proteomes" id="UP000016930">
    <property type="component" value="Unassembled WGS sequence"/>
</dbReference>
<organism evidence="13 14">
    <name type="scientific">Ceriporiopsis subvermispora (strain B)</name>
    <name type="common">White-rot fungus</name>
    <name type="synonym">Gelatoporia subvermispora</name>
    <dbReference type="NCBI Taxonomy" id="914234"/>
    <lineage>
        <taxon>Eukaryota</taxon>
        <taxon>Fungi</taxon>
        <taxon>Dikarya</taxon>
        <taxon>Basidiomycota</taxon>
        <taxon>Agaricomycotina</taxon>
        <taxon>Agaricomycetes</taxon>
        <taxon>Polyporales</taxon>
        <taxon>Gelatoporiaceae</taxon>
        <taxon>Gelatoporia</taxon>
    </lineage>
</organism>
<evidence type="ECO:0000313" key="13">
    <source>
        <dbReference type="EMBL" id="EMD31576.1"/>
    </source>
</evidence>
<evidence type="ECO:0000256" key="7">
    <source>
        <dbReference type="ARBA" id="ARBA00022824"/>
    </source>
</evidence>
<accession>M2QYG6</accession>
<name>M2QYG6_CERS8</name>
<dbReference type="PANTHER" id="PTHR23071">
    <property type="entry name" value="PHOSPHATIDYLINOSITOL GLYCAN"/>
    <property type="match status" value="1"/>
</dbReference>
<dbReference type="OrthoDB" id="272139at2759"/>
<dbReference type="InterPro" id="IPR037675">
    <property type="entry name" value="PIG-O_N"/>
</dbReference>
<feature type="transmembrane region" description="Helical" evidence="11">
    <location>
        <begin position="661"/>
        <end position="683"/>
    </location>
</feature>
<dbReference type="InterPro" id="IPR039524">
    <property type="entry name" value="PIGO/GPI13"/>
</dbReference>
<feature type="transmembrane region" description="Helical" evidence="11">
    <location>
        <begin position="973"/>
        <end position="994"/>
    </location>
</feature>
<feature type="transmembrane region" description="Helical" evidence="11">
    <location>
        <begin position="760"/>
        <end position="782"/>
    </location>
</feature>
<feature type="transmembrane region" description="Helical" evidence="11">
    <location>
        <begin position="628"/>
        <end position="649"/>
    </location>
</feature>
<evidence type="ECO:0000256" key="2">
    <source>
        <dbReference type="ARBA" id="ARBA00004687"/>
    </source>
</evidence>
<dbReference type="CDD" id="cd16023">
    <property type="entry name" value="GPI_EPT_3"/>
    <property type="match status" value="1"/>
</dbReference>
<proteinExistence type="inferred from homology"/>
<evidence type="ECO:0000313" key="14">
    <source>
        <dbReference type="Proteomes" id="UP000016930"/>
    </source>
</evidence>
<dbReference type="GO" id="GO:0006506">
    <property type="term" value="P:GPI anchor biosynthetic process"/>
    <property type="evidence" value="ECO:0007669"/>
    <property type="project" value="UniProtKB-UniPathway"/>
</dbReference>
<keyword evidence="8 11" id="KW-1133">Transmembrane helix</keyword>
<evidence type="ECO:0000256" key="1">
    <source>
        <dbReference type="ARBA" id="ARBA00004477"/>
    </source>
</evidence>
<evidence type="ECO:0000256" key="6">
    <source>
        <dbReference type="ARBA" id="ARBA00022692"/>
    </source>
</evidence>
<keyword evidence="10" id="KW-0325">Glycoprotein</keyword>
<keyword evidence="6 11" id="KW-0812">Transmembrane</keyword>
<comment type="subcellular location">
    <subcellularLocation>
        <location evidence="1">Endoplasmic reticulum membrane</location>
        <topology evidence="1">Multi-pass membrane protein</topology>
    </subcellularLocation>
</comment>
<dbReference type="Pfam" id="PF19316">
    <property type="entry name" value="PIGO_PIGG"/>
    <property type="match status" value="1"/>
</dbReference>
<dbReference type="GO" id="GO:0051377">
    <property type="term" value="F:mannose-ethanolamine phosphotransferase activity"/>
    <property type="evidence" value="ECO:0007669"/>
    <property type="project" value="InterPro"/>
</dbReference>
<comment type="pathway">
    <text evidence="2">Glycolipid biosynthesis; glycosylphosphatidylinositol-anchor biosynthesis.</text>
</comment>
<feature type="transmembrane region" description="Helical" evidence="11">
    <location>
        <begin position="474"/>
        <end position="492"/>
    </location>
</feature>
<dbReference type="SUPFAM" id="SSF53649">
    <property type="entry name" value="Alkaline phosphatase-like"/>
    <property type="match status" value="1"/>
</dbReference>
<evidence type="ECO:0000259" key="12">
    <source>
        <dbReference type="Pfam" id="PF19316"/>
    </source>
</evidence>
<evidence type="ECO:0000256" key="9">
    <source>
        <dbReference type="ARBA" id="ARBA00023136"/>
    </source>
</evidence>
<dbReference type="EMBL" id="KB445817">
    <property type="protein sequence ID" value="EMD31576.1"/>
    <property type="molecule type" value="Genomic_DNA"/>
</dbReference>
<dbReference type="InterPro" id="IPR017850">
    <property type="entry name" value="Alkaline_phosphatase_core_sf"/>
</dbReference>
<evidence type="ECO:0000256" key="5">
    <source>
        <dbReference type="ARBA" id="ARBA00022679"/>
    </source>
</evidence>
<evidence type="ECO:0000256" key="11">
    <source>
        <dbReference type="SAM" id="Phobius"/>
    </source>
</evidence>
<keyword evidence="5" id="KW-0808">Transferase</keyword>
<feature type="domain" description="GPI ethanolamine phosphate transferase 2 C-terminal" evidence="12">
    <location>
        <begin position="854"/>
        <end position="995"/>
    </location>
</feature>
<feature type="transmembrane region" description="Helical" evidence="11">
    <location>
        <begin position="432"/>
        <end position="454"/>
    </location>
</feature>
<feature type="transmembrane region" description="Helical" evidence="11">
    <location>
        <begin position="936"/>
        <end position="958"/>
    </location>
</feature>
<keyword evidence="14" id="KW-1185">Reference proteome</keyword>
<feature type="transmembrane region" description="Helical" evidence="11">
    <location>
        <begin position="581"/>
        <end position="600"/>
    </location>
</feature>
<feature type="transmembrane region" description="Helical" evidence="11">
    <location>
        <begin position="703"/>
        <end position="723"/>
    </location>
</feature>
<keyword evidence="4" id="KW-0337">GPI-anchor biosynthesis</keyword>
<dbReference type="InterPro" id="IPR045687">
    <property type="entry name" value="PIGG/GPI7_C"/>
</dbReference>
<feature type="transmembrane region" description="Helical" evidence="11">
    <location>
        <begin position="557"/>
        <end position="574"/>
    </location>
</feature>
<keyword evidence="9 11" id="KW-0472">Membrane</keyword>
<dbReference type="InterPro" id="IPR002591">
    <property type="entry name" value="Phosphodiest/P_Trfase"/>
</dbReference>
<dbReference type="Pfam" id="PF01663">
    <property type="entry name" value="Phosphodiest"/>
    <property type="match status" value="1"/>
</dbReference>